<feature type="non-terminal residue" evidence="1">
    <location>
        <position position="105"/>
    </location>
</feature>
<comment type="caution">
    <text evidence="1">The sequence shown here is derived from an EMBL/GenBank/DDBJ whole genome shotgun (WGS) entry which is preliminary data.</text>
</comment>
<evidence type="ECO:0000313" key="1">
    <source>
        <dbReference type="EMBL" id="KKN05170.1"/>
    </source>
</evidence>
<reference evidence="1" key="1">
    <citation type="journal article" date="2015" name="Nature">
        <title>Complex archaea that bridge the gap between prokaryotes and eukaryotes.</title>
        <authorList>
            <person name="Spang A."/>
            <person name="Saw J.H."/>
            <person name="Jorgensen S.L."/>
            <person name="Zaremba-Niedzwiedzka K."/>
            <person name="Martijn J."/>
            <person name="Lind A.E."/>
            <person name="van Eijk R."/>
            <person name="Schleper C."/>
            <person name="Guy L."/>
            <person name="Ettema T.J."/>
        </authorList>
    </citation>
    <scope>NUCLEOTIDE SEQUENCE</scope>
</reference>
<name>A0A0F9MCQ8_9ZZZZ</name>
<gene>
    <name evidence="1" type="ORF">LCGC14_1089960</name>
</gene>
<accession>A0A0F9MCQ8</accession>
<dbReference type="EMBL" id="LAZR01004834">
    <property type="protein sequence ID" value="KKN05170.1"/>
    <property type="molecule type" value="Genomic_DNA"/>
</dbReference>
<protein>
    <submittedName>
        <fullName evidence="1">Uncharacterized protein</fullName>
    </submittedName>
</protein>
<sequence length="105" mass="10961">MVQARTLDFNAARSAANVNKSKLNLLAPGLYSGYNVVIDSGTVGAGDTIEINSAPDVTSNLMTVEGVRIEENADPIATLGIATADGSNPRVDIVVAQHTHNQNNN</sequence>
<dbReference type="AlphaFoldDB" id="A0A0F9MCQ8"/>
<proteinExistence type="predicted"/>
<organism evidence="1">
    <name type="scientific">marine sediment metagenome</name>
    <dbReference type="NCBI Taxonomy" id="412755"/>
    <lineage>
        <taxon>unclassified sequences</taxon>
        <taxon>metagenomes</taxon>
        <taxon>ecological metagenomes</taxon>
    </lineage>
</organism>